<feature type="chain" id="PRO_5002248118" description="Secreted protein" evidence="1">
    <location>
        <begin position="31"/>
        <end position="131"/>
    </location>
</feature>
<proteinExistence type="predicted"/>
<sequence length="131" mass="14301">MAAALISFNLNHYLLASAFPIALSIRLVSAEVMDFTMHSSAHEKFPRIPVVDLDAAVPKICASYARGCHRVHSSGISNDAGGLTWLVSRTRTVQFIVGTVLPPLLHRNKRENSQSVSTERAICIMGGRLPF</sequence>
<keyword evidence="3" id="KW-1185">Reference proteome</keyword>
<gene>
    <name evidence="2" type="ORF">HYPSUDRAFT_678434</name>
</gene>
<dbReference type="EMBL" id="KN817555">
    <property type="protein sequence ID" value="KJA21761.1"/>
    <property type="molecule type" value="Genomic_DNA"/>
</dbReference>
<dbReference type="Proteomes" id="UP000054270">
    <property type="component" value="Unassembled WGS sequence"/>
</dbReference>
<protein>
    <recommendedName>
        <fullName evidence="4">Secreted protein</fullName>
    </recommendedName>
</protein>
<evidence type="ECO:0000313" key="3">
    <source>
        <dbReference type="Proteomes" id="UP000054270"/>
    </source>
</evidence>
<evidence type="ECO:0000256" key="1">
    <source>
        <dbReference type="SAM" id="SignalP"/>
    </source>
</evidence>
<evidence type="ECO:0008006" key="4">
    <source>
        <dbReference type="Google" id="ProtNLM"/>
    </source>
</evidence>
<name>A0A0D2NZ78_HYPSF</name>
<keyword evidence="1" id="KW-0732">Signal</keyword>
<evidence type="ECO:0000313" key="2">
    <source>
        <dbReference type="EMBL" id="KJA21761.1"/>
    </source>
</evidence>
<feature type="signal peptide" evidence="1">
    <location>
        <begin position="1"/>
        <end position="30"/>
    </location>
</feature>
<dbReference type="AlphaFoldDB" id="A0A0D2NZ78"/>
<organism evidence="2 3">
    <name type="scientific">Hypholoma sublateritium (strain FD-334 SS-4)</name>
    <dbReference type="NCBI Taxonomy" id="945553"/>
    <lineage>
        <taxon>Eukaryota</taxon>
        <taxon>Fungi</taxon>
        <taxon>Dikarya</taxon>
        <taxon>Basidiomycota</taxon>
        <taxon>Agaricomycotina</taxon>
        <taxon>Agaricomycetes</taxon>
        <taxon>Agaricomycetidae</taxon>
        <taxon>Agaricales</taxon>
        <taxon>Agaricineae</taxon>
        <taxon>Strophariaceae</taxon>
        <taxon>Hypholoma</taxon>
    </lineage>
</organism>
<accession>A0A0D2NZ78</accession>
<reference evidence="3" key="1">
    <citation type="submission" date="2014-04" db="EMBL/GenBank/DDBJ databases">
        <title>Evolutionary Origins and Diversification of the Mycorrhizal Mutualists.</title>
        <authorList>
            <consortium name="DOE Joint Genome Institute"/>
            <consortium name="Mycorrhizal Genomics Consortium"/>
            <person name="Kohler A."/>
            <person name="Kuo A."/>
            <person name="Nagy L.G."/>
            <person name="Floudas D."/>
            <person name="Copeland A."/>
            <person name="Barry K.W."/>
            <person name="Cichocki N."/>
            <person name="Veneault-Fourrey C."/>
            <person name="LaButti K."/>
            <person name="Lindquist E.A."/>
            <person name="Lipzen A."/>
            <person name="Lundell T."/>
            <person name="Morin E."/>
            <person name="Murat C."/>
            <person name="Riley R."/>
            <person name="Ohm R."/>
            <person name="Sun H."/>
            <person name="Tunlid A."/>
            <person name="Henrissat B."/>
            <person name="Grigoriev I.V."/>
            <person name="Hibbett D.S."/>
            <person name="Martin F."/>
        </authorList>
    </citation>
    <scope>NUCLEOTIDE SEQUENCE [LARGE SCALE GENOMIC DNA]</scope>
    <source>
        <strain evidence="3">FD-334 SS-4</strain>
    </source>
</reference>